<keyword evidence="7" id="KW-1185">Reference proteome</keyword>
<dbReference type="KEGG" id="smo:SELMODRAFT_402451"/>
<evidence type="ECO:0000256" key="5">
    <source>
        <dbReference type="SAM" id="SignalP"/>
    </source>
</evidence>
<accession>D8QQP0</accession>
<evidence type="ECO:0000256" key="4">
    <source>
        <dbReference type="ARBA" id="ARBA00023591"/>
    </source>
</evidence>
<dbReference type="Gramene" id="EFJ37831">
    <property type="protein sequence ID" value="EFJ37831"/>
    <property type="gene ID" value="SELMODRAFT_402451"/>
</dbReference>
<keyword evidence="2" id="KW-0964">Secreted</keyword>
<dbReference type="Pfam" id="PF04674">
    <property type="entry name" value="Phi_1"/>
    <property type="match status" value="1"/>
</dbReference>
<name>D8QQP0_SELML</name>
<keyword evidence="3 5" id="KW-0732">Signal</keyword>
<feature type="chain" id="PRO_5003121108" evidence="5">
    <location>
        <begin position="27"/>
        <end position="330"/>
    </location>
</feature>
<dbReference type="PANTHER" id="PTHR31279">
    <property type="entry name" value="PROTEIN EXORDIUM-LIKE 5"/>
    <property type="match status" value="1"/>
</dbReference>
<dbReference type="Proteomes" id="UP000001514">
    <property type="component" value="Unassembled WGS sequence"/>
</dbReference>
<protein>
    <submittedName>
        <fullName evidence="6">Uncharacterized protein</fullName>
    </submittedName>
</protein>
<dbReference type="GO" id="GO:0005576">
    <property type="term" value="C:extracellular region"/>
    <property type="evidence" value="ECO:0007669"/>
    <property type="project" value="UniProtKB-SubCell"/>
</dbReference>
<gene>
    <name evidence="6" type="ORF">SELMODRAFT_402451</name>
</gene>
<proteinExistence type="inferred from homology"/>
<reference evidence="6 7" key="1">
    <citation type="journal article" date="2011" name="Science">
        <title>The Selaginella genome identifies genetic changes associated with the evolution of vascular plants.</title>
        <authorList>
            <person name="Banks J.A."/>
            <person name="Nishiyama T."/>
            <person name="Hasebe M."/>
            <person name="Bowman J.L."/>
            <person name="Gribskov M."/>
            <person name="dePamphilis C."/>
            <person name="Albert V.A."/>
            <person name="Aono N."/>
            <person name="Aoyama T."/>
            <person name="Ambrose B.A."/>
            <person name="Ashton N.W."/>
            <person name="Axtell M.J."/>
            <person name="Barker E."/>
            <person name="Barker M.S."/>
            <person name="Bennetzen J.L."/>
            <person name="Bonawitz N.D."/>
            <person name="Chapple C."/>
            <person name="Cheng C."/>
            <person name="Correa L.G."/>
            <person name="Dacre M."/>
            <person name="DeBarry J."/>
            <person name="Dreyer I."/>
            <person name="Elias M."/>
            <person name="Engstrom E.M."/>
            <person name="Estelle M."/>
            <person name="Feng L."/>
            <person name="Finet C."/>
            <person name="Floyd S.K."/>
            <person name="Frommer W.B."/>
            <person name="Fujita T."/>
            <person name="Gramzow L."/>
            <person name="Gutensohn M."/>
            <person name="Harholt J."/>
            <person name="Hattori M."/>
            <person name="Heyl A."/>
            <person name="Hirai T."/>
            <person name="Hiwatashi Y."/>
            <person name="Ishikawa M."/>
            <person name="Iwata M."/>
            <person name="Karol K.G."/>
            <person name="Koehler B."/>
            <person name="Kolukisaoglu U."/>
            <person name="Kubo M."/>
            <person name="Kurata T."/>
            <person name="Lalonde S."/>
            <person name="Li K."/>
            <person name="Li Y."/>
            <person name="Litt A."/>
            <person name="Lyons E."/>
            <person name="Manning G."/>
            <person name="Maruyama T."/>
            <person name="Michael T.P."/>
            <person name="Mikami K."/>
            <person name="Miyazaki S."/>
            <person name="Morinaga S."/>
            <person name="Murata T."/>
            <person name="Mueller-Roeber B."/>
            <person name="Nelson D.R."/>
            <person name="Obara M."/>
            <person name="Oguri Y."/>
            <person name="Olmstead R.G."/>
            <person name="Onodera N."/>
            <person name="Petersen B.L."/>
            <person name="Pils B."/>
            <person name="Prigge M."/>
            <person name="Rensing S.A."/>
            <person name="Riano-Pachon D.M."/>
            <person name="Roberts A.W."/>
            <person name="Sato Y."/>
            <person name="Scheller H.V."/>
            <person name="Schulz B."/>
            <person name="Schulz C."/>
            <person name="Shakirov E.V."/>
            <person name="Shibagaki N."/>
            <person name="Shinohara N."/>
            <person name="Shippen D.E."/>
            <person name="Soerensen I."/>
            <person name="Sotooka R."/>
            <person name="Sugimoto N."/>
            <person name="Sugita M."/>
            <person name="Sumikawa N."/>
            <person name="Tanurdzic M."/>
            <person name="Theissen G."/>
            <person name="Ulvskov P."/>
            <person name="Wakazuki S."/>
            <person name="Weng J.K."/>
            <person name="Willats W.W."/>
            <person name="Wipf D."/>
            <person name="Wolf P.G."/>
            <person name="Yang L."/>
            <person name="Zimmer A.D."/>
            <person name="Zhu Q."/>
            <person name="Mitros T."/>
            <person name="Hellsten U."/>
            <person name="Loque D."/>
            <person name="Otillar R."/>
            <person name="Salamov A."/>
            <person name="Schmutz J."/>
            <person name="Shapiro H."/>
            <person name="Lindquist E."/>
            <person name="Lucas S."/>
            <person name="Rokhsar D."/>
            <person name="Grigoriev I.V."/>
        </authorList>
    </citation>
    <scope>NUCLEOTIDE SEQUENCE [LARGE SCALE GENOMIC DNA]</scope>
</reference>
<comment type="similarity">
    <text evidence="4">Belongs to the EXORDIUM family.</text>
</comment>
<dbReference type="InterPro" id="IPR006766">
    <property type="entry name" value="EXORDIUM-like"/>
</dbReference>
<dbReference type="AlphaFoldDB" id="D8QQP0"/>
<dbReference type="EMBL" id="GL377565">
    <property type="protein sequence ID" value="EFJ37831.1"/>
    <property type="molecule type" value="Genomic_DNA"/>
</dbReference>
<evidence type="ECO:0000256" key="2">
    <source>
        <dbReference type="ARBA" id="ARBA00022525"/>
    </source>
</evidence>
<sequence length="330" mass="34511">MAALRLLDRPMLLISLLLCFFALANLVNPCAASRGIANRRHLSALVKDPPLVLDYHNGELLSGAGSLNVYAIWYGDFQDSHKSAIADFFASFQDPATTVSSWWKITSGYKDASGASIFPSLRYAGHTDNAAASLGRSLKPADLESLLSKSLESAAFPTDPKALYLVLTAADIDVEGFCVQSCASHRVLKAASGKSIAYAWIGDSSSRCPGKCAWPYANPKDFGGPDTKALVAPNGVGVDGMVINIAAMVAGATSNPFGTGYFQGPSTAPLEAVTACPGIFGQGAYSGYPGQLLSDAGTGASYNARGSNARHFLLPALWNPSTLSCAYPPS</sequence>
<dbReference type="PANTHER" id="PTHR31279:SF58">
    <property type="entry name" value="PROTEIN EXORDIUM-LIKE 2"/>
    <property type="match status" value="1"/>
</dbReference>
<dbReference type="eggNOG" id="KOG0017">
    <property type="taxonomic scope" value="Eukaryota"/>
</dbReference>
<feature type="signal peptide" evidence="5">
    <location>
        <begin position="1"/>
        <end position="26"/>
    </location>
</feature>
<evidence type="ECO:0000313" key="6">
    <source>
        <dbReference type="EMBL" id="EFJ37831.1"/>
    </source>
</evidence>
<comment type="subcellular location">
    <subcellularLocation>
        <location evidence="1">Secreted</location>
    </subcellularLocation>
</comment>
<evidence type="ECO:0000256" key="1">
    <source>
        <dbReference type="ARBA" id="ARBA00004613"/>
    </source>
</evidence>
<dbReference type="OrthoDB" id="2017091at2759"/>
<dbReference type="InParanoid" id="D8QQP0"/>
<evidence type="ECO:0000313" key="7">
    <source>
        <dbReference type="Proteomes" id="UP000001514"/>
    </source>
</evidence>
<evidence type="ECO:0000256" key="3">
    <source>
        <dbReference type="ARBA" id="ARBA00022729"/>
    </source>
</evidence>
<organism evidence="7">
    <name type="scientific">Selaginella moellendorffii</name>
    <name type="common">Spikemoss</name>
    <dbReference type="NCBI Taxonomy" id="88036"/>
    <lineage>
        <taxon>Eukaryota</taxon>
        <taxon>Viridiplantae</taxon>
        <taxon>Streptophyta</taxon>
        <taxon>Embryophyta</taxon>
        <taxon>Tracheophyta</taxon>
        <taxon>Lycopodiopsida</taxon>
        <taxon>Selaginellales</taxon>
        <taxon>Selaginellaceae</taxon>
        <taxon>Selaginella</taxon>
    </lineage>
</organism>
<dbReference type="OMA" id="INGREFM"/>
<dbReference type="HOGENOM" id="CLU_053777_1_0_1"/>